<proteinExistence type="predicted"/>
<accession>A0ABS6SHL9</accession>
<dbReference type="EMBL" id="JAGSPA010000006">
    <property type="protein sequence ID" value="MBV7257909.1"/>
    <property type="molecule type" value="Genomic_DNA"/>
</dbReference>
<evidence type="ECO:0000313" key="3">
    <source>
        <dbReference type="Proteomes" id="UP000722336"/>
    </source>
</evidence>
<dbReference type="GO" id="GO:0016787">
    <property type="term" value="F:hydrolase activity"/>
    <property type="evidence" value="ECO:0007669"/>
    <property type="project" value="UniProtKB-KW"/>
</dbReference>
<protein>
    <submittedName>
        <fullName evidence="2">Dienelactone hydrolase family protein</fullName>
    </submittedName>
</protein>
<dbReference type="Proteomes" id="UP000722336">
    <property type="component" value="Unassembled WGS sequence"/>
</dbReference>
<name>A0ABS6SHL9_9SPHN</name>
<gene>
    <name evidence="2" type="ORF">KCG44_14075</name>
</gene>
<dbReference type="RefSeq" id="WP_218446759.1">
    <property type="nucleotide sequence ID" value="NZ_JAGSPA010000006.1"/>
</dbReference>
<dbReference type="InterPro" id="IPR002925">
    <property type="entry name" value="Dienelactn_hydro"/>
</dbReference>
<reference evidence="2 3" key="1">
    <citation type="submission" date="2021-04" db="EMBL/GenBank/DDBJ databases">
        <authorList>
            <person name="Pira H."/>
            <person name="Risdian C."/>
            <person name="Wink J."/>
        </authorList>
    </citation>
    <scope>NUCLEOTIDE SEQUENCE [LARGE SCALE GENOMIC DNA]</scope>
    <source>
        <strain evidence="2 3">WHA3</strain>
    </source>
</reference>
<comment type="caution">
    <text evidence="2">The sequence shown here is derived from an EMBL/GenBank/DDBJ whole genome shotgun (WGS) entry which is preliminary data.</text>
</comment>
<feature type="domain" description="Dienelactone hydrolase" evidence="1">
    <location>
        <begin position="18"/>
        <end position="234"/>
    </location>
</feature>
<dbReference type="PANTHER" id="PTHR22946">
    <property type="entry name" value="DIENELACTONE HYDROLASE DOMAIN-CONTAINING PROTEIN-RELATED"/>
    <property type="match status" value="1"/>
</dbReference>
<keyword evidence="3" id="KW-1185">Reference proteome</keyword>
<evidence type="ECO:0000259" key="1">
    <source>
        <dbReference type="Pfam" id="PF01738"/>
    </source>
</evidence>
<evidence type="ECO:0000313" key="2">
    <source>
        <dbReference type="EMBL" id="MBV7257909.1"/>
    </source>
</evidence>
<dbReference type="Pfam" id="PF01738">
    <property type="entry name" value="DLH"/>
    <property type="match status" value="1"/>
</dbReference>
<dbReference type="PANTHER" id="PTHR22946:SF0">
    <property type="entry name" value="DIENELACTONE HYDROLASE DOMAIN-CONTAINING PROTEIN"/>
    <property type="match status" value="1"/>
</dbReference>
<dbReference type="InterPro" id="IPR050261">
    <property type="entry name" value="FrsA_esterase"/>
</dbReference>
<keyword evidence="2" id="KW-0378">Hydrolase</keyword>
<organism evidence="2 3">
    <name type="scientific">Pacificimonas pallii</name>
    <dbReference type="NCBI Taxonomy" id="2827236"/>
    <lineage>
        <taxon>Bacteria</taxon>
        <taxon>Pseudomonadati</taxon>
        <taxon>Pseudomonadota</taxon>
        <taxon>Alphaproteobacteria</taxon>
        <taxon>Sphingomonadales</taxon>
        <taxon>Sphingosinicellaceae</taxon>
        <taxon>Pacificimonas</taxon>
    </lineage>
</organism>
<sequence length="237" mass="25228">MTELIVDVAHDGATLKNLVVLPEGTGPHPAVLIYHQWSGRSPHEEGAARALAGLGYIGIACDLYGDAKRGTTQEENTALMMPLKDDRAKLRGRLLSLVNAFAAHDAVDADRMAVMGYCFGGLCAIDTARAGARVKASISFHGLLGAPEGLDEPQIHSSVAIHHGWDDPMAPPEHVEAVAKELSARGADWTLTAYGHAVHSFTNRDANAKADGMAYDARADARSWRALTAFLSEHIGS</sequence>